<evidence type="ECO:0000259" key="1">
    <source>
        <dbReference type="Pfam" id="PF04230"/>
    </source>
</evidence>
<name>A0ABZ0SFE4_9GAMM</name>
<proteinExistence type="predicted"/>
<dbReference type="Pfam" id="PF04230">
    <property type="entry name" value="PS_pyruv_trans"/>
    <property type="match status" value="1"/>
</dbReference>
<reference evidence="2 3" key="1">
    <citation type="journal article" date="2023" name="Microorganisms">
        <title>Thiorhodovibrio frisius and Trv. litoralis spp. nov., Two Novel Members from a Clade of Fastidious Purple Sulfur Bacteria That Exhibit Unique Red-Shifted Light-Harvesting Capabilities.</title>
        <authorList>
            <person name="Methner A."/>
            <person name="Kuzyk S.B."/>
            <person name="Petersen J."/>
            <person name="Bauer S."/>
            <person name="Brinkmann H."/>
            <person name="Sichau K."/>
            <person name="Wanner G."/>
            <person name="Wolf J."/>
            <person name="Neumann-Schaal M."/>
            <person name="Henke P."/>
            <person name="Tank M."/>
            <person name="Sproer C."/>
            <person name="Bunk B."/>
            <person name="Overmann J."/>
        </authorList>
    </citation>
    <scope>NUCLEOTIDE SEQUENCE [LARGE SCALE GENOMIC DNA]</scope>
    <source>
        <strain evidence="2 3">DSM 6702</strain>
    </source>
</reference>
<dbReference type="PANTHER" id="PTHR36836">
    <property type="entry name" value="COLANIC ACID BIOSYNTHESIS PROTEIN WCAK"/>
    <property type="match status" value="1"/>
</dbReference>
<dbReference type="InterPro" id="IPR007345">
    <property type="entry name" value="Polysacch_pyruvyl_Trfase"/>
</dbReference>
<feature type="domain" description="Polysaccharide pyruvyl transferase" evidence="1">
    <location>
        <begin position="13"/>
        <end position="323"/>
    </location>
</feature>
<keyword evidence="3" id="KW-1185">Reference proteome</keyword>
<organism evidence="2 3">
    <name type="scientific">Thiorhodovibrio winogradskyi</name>
    <dbReference type="NCBI Taxonomy" id="77007"/>
    <lineage>
        <taxon>Bacteria</taxon>
        <taxon>Pseudomonadati</taxon>
        <taxon>Pseudomonadota</taxon>
        <taxon>Gammaproteobacteria</taxon>
        <taxon>Chromatiales</taxon>
        <taxon>Chromatiaceae</taxon>
        <taxon>Thiorhodovibrio</taxon>
    </lineage>
</organism>
<accession>A0ABZ0SFE4</accession>
<dbReference type="Proteomes" id="UP001432180">
    <property type="component" value="Chromosome"/>
</dbReference>
<protein>
    <submittedName>
        <fullName evidence="2">Colanic acid biosynthesis protein</fullName>
    </submittedName>
</protein>
<sequence length="388" mass="43658">MNHLFVLNGSTGNRGCEAILLSTYDLLKSAFPDSRFINSSFKDDRVLKTPYLNLPELKHACHPEIRSLPGLRWQIAKRIQGHRFNFERFLPWADVVLSLGGDNYSMDYGSARTYFEANERILAAGKKLVIWGASVGPFDKDPTFERDAADNLKRVHRIVVRETRTQRYLDGLGVRDNVVLMPDPAFSLESSPAELSPEIERLLAEGAIGVNLSPLLARYRPSPDRWVNEAASWLDTLLANTKSSFLLIPHVMQPGNDDAAFLAEVKSKIQHSSERLQLLPGYDLSSRQLKDVIARLRCFAGARTHATIAALSKNVPTLSIGYSVKARGINEDIFGHDHWVIDHLTLEPERFVEKIDELLAAETEIRAFLARHNQSHRINPTTVRALFA</sequence>
<dbReference type="PANTHER" id="PTHR36836:SF1">
    <property type="entry name" value="COLANIC ACID BIOSYNTHESIS PROTEIN WCAK"/>
    <property type="match status" value="1"/>
</dbReference>
<dbReference type="EMBL" id="CP121472">
    <property type="protein sequence ID" value="WPL19383.1"/>
    <property type="molecule type" value="Genomic_DNA"/>
</dbReference>
<evidence type="ECO:0000313" key="3">
    <source>
        <dbReference type="Proteomes" id="UP001432180"/>
    </source>
</evidence>
<gene>
    <name evidence="2" type="ORF">Thiowin_04501</name>
</gene>
<evidence type="ECO:0000313" key="2">
    <source>
        <dbReference type="EMBL" id="WPL19383.1"/>
    </source>
</evidence>
<dbReference type="RefSeq" id="WP_328985131.1">
    <property type="nucleotide sequence ID" value="NZ_CP121472.1"/>
</dbReference>